<dbReference type="AlphaFoldDB" id="A0A139RM71"/>
<evidence type="ECO:0000313" key="2">
    <source>
        <dbReference type="EMBL" id="KXU15849.1"/>
    </source>
</evidence>
<evidence type="ECO:0000313" key="3">
    <source>
        <dbReference type="Proteomes" id="UP000070779"/>
    </source>
</evidence>
<dbReference type="EMBL" id="LQZD01000028">
    <property type="protein sequence ID" value="KXU15849.1"/>
    <property type="molecule type" value="Genomic_DNA"/>
</dbReference>
<gene>
    <name evidence="2" type="ORF">SMIDD22_00076</name>
</gene>
<name>A0A139RM71_STRMT</name>
<evidence type="ECO:0000259" key="1">
    <source>
        <dbReference type="Pfam" id="PF06970"/>
    </source>
</evidence>
<dbReference type="Pfam" id="PF06970">
    <property type="entry name" value="RepA_N"/>
    <property type="match status" value="1"/>
</dbReference>
<dbReference type="InterPro" id="IPR010724">
    <property type="entry name" value="RepA_N"/>
</dbReference>
<comment type="caution">
    <text evidence="2">The sequence shown here is derived from an EMBL/GenBank/DDBJ whole genome shotgun (WGS) entry which is preliminary data.</text>
</comment>
<reference evidence="2 3" key="1">
    <citation type="submission" date="2016-01" db="EMBL/GenBank/DDBJ databases">
        <title>Highly variable Streptococcus oralis are common among viridans streptococci isolated from primates.</title>
        <authorList>
            <person name="Denapaite D."/>
            <person name="Rieger M."/>
            <person name="Koendgen S."/>
            <person name="Brueckner R."/>
            <person name="Ochigava I."/>
            <person name="Kappeler P."/>
            <person name="Maetz-Rensing K."/>
            <person name="Leendertz F."/>
            <person name="Hakenbeck R."/>
        </authorList>
    </citation>
    <scope>NUCLEOTIDE SEQUENCE [LARGE SCALE GENOMIC DNA]</scope>
    <source>
        <strain evidence="2 3">DD22</strain>
    </source>
</reference>
<protein>
    <submittedName>
        <fullName evidence="2">Replication-associated protein RepA</fullName>
    </submittedName>
</protein>
<feature type="domain" description="Replication initiator A N-terminal" evidence="1">
    <location>
        <begin position="8"/>
        <end position="81"/>
    </location>
</feature>
<accession>A0A139RM71</accession>
<dbReference type="PATRIC" id="fig|28037.238.peg.102"/>
<sequence>MDYCDDYYYYLPKALLFEEEYRDLSPYAIIFYILLLSKKEEAVEMGWVDDDGEIYLAYTREELAGMFGFSTSRITNLKYRLQIADLITVYKHNPLLHQPDRIYVKEL</sequence>
<proteinExistence type="predicted"/>
<dbReference type="Proteomes" id="UP000070779">
    <property type="component" value="Unassembled WGS sequence"/>
</dbReference>
<organism evidence="2 3">
    <name type="scientific">Streptococcus mitis</name>
    <dbReference type="NCBI Taxonomy" id="28037"/>
    <lineage>
        <taxon>Bacteria</taxon>
        <taxon>Bacillati</taxon>
        <taxon>Bacillota</taxon>
        <taxon>Bacilli</taxon>
        <taxon>Lactobacillales</taxon>
        <taxon>Streptococcaceae</taxon>
        <taxon>Streptococcus</taxon>
        <taxon>Streptococcus mitis group</taxon>
    </lineage>
</organism>